<comment type="caution">
    <text evidence="5">The sequence shown here is derived from an EMBL/GenBank/DDBJ whole genome shotgun (WGS) entry which is preliminary data.</text>
</comment>
<dbReference type="SFLD" id="SFLDG01129">
    <property type="entry name" value="C1.5:_HAD__Beta-PGM__Phosphata"/>
    <property type="match status" value="1"/>
</dbReference>
<dbReference type="Proteomes" id="UP001597173">
    <property type="component" value="Unassembled WGS sequence"/>
</dbReference>
<name>A0ABW3YXW0_MYCRA</name>
<evidence type="ECO:0000256" key="1">
    <source>
        <dbReference type="ARBA" id="ARBA00001946"/>
    </source>
</evidence>
<sequence>MAARPIDLIIFDCDGVLVDSEPISLAVLVDALDAAGVTMDAEEATDRFLGRSLKSMSDILHEDYGLAIDDHFLEKMRTALYARFRQELRPIDGVRAAVEALPIPFCVASSSQPERIRLSLAVTGLLDRFEPHIFSASMVERGKPAPDLFLHASAAMGIVPDACVVIEDSPAGVMAAQAAGMRVFAFAGGSHARGERHRQSLSRLQPDALFDDMRDLLQFVRKEHPTGT</sequence>
<dbReference type="SFLD" id="SFLDS00003">
    <property type="entry name" value="Haloacid_Dehalogenase"/>
    <property type="match status" value="1"/>
</dbReference>
<dbReference type="InterPro" id="IPR023214">
    <property type="entry name" value="HAD_sf"/>
</dbReference>
<comment type="cofactor">
    <cofactor evidence="1">
        <name>Mg(2+)</name>
        <dbReference type="ChEBI" id="CHEBI:18420"/>
    </cofactor>
</comment>
<evidence type="ECO:0000256" key="4">
    <source>
        <dbReference type="ARBA" id="ARBA00022842"/>
    </source>
</evidence>
<dbReference type="SFLD" id="SFLDG01135">
    <property type="entry name" value="C1.5.6:_HAD__Beta-PGM__Phospha"/>
    <property type="match status" value="1"/>
</dbReference>
<dbReference type="EMBL" id="JBHTNF010000007">
    <property type="protein sequence ID" value="MFD1328800.1"/>
    <property type="molecule type" value="Genomic_DNA"/>
</dbReference>
<keyword evidence="3" id="KW-0479">Metal-binding</keyword>
<organism evidence="5 6">
    <name type="scientific">Mycoplana ramosa</name>
    <name type="common">Mycoplana bullata</name>
    <dbReference type="NCBI Taxonomy" id="40837"/>
    <lineage>
        <taxon>Bacteria</taxon>
        <taxon>Pseudomonadati</taxon>
        <taxon>Pseudomonadota</taxon>
        <taxon>Alphaproteobacteria</taxon>
        <taxon>Hyphomicrobiales</taxon>
        <taxon>Rhizobiaceae</taxon>
        <taxon>Mycoplana</taxon>
    </lineage>
</organism>
<proteinExistence type="inferred from homology"/>
<dbReference type="Gene3D" id="1.10.150.240">
    <property type="entry name" value="Putative phosphatase, domain 2"/>
    <property type="match status" value="1"/>
</dbReference>
<keyword evidence="6" id="KW-1185">Reference proteome</keyword>
<comment type="similarity">
    <text evidence="2">Belongs to the HAD-like hydrolase superfamily. CbbY/CbbZ/Gph/YieH family.</text>
</comment>
<dbReference type="InterPro" id="IPR023198">
    <property type="entry name" value="PGP-like_dom2"/>
</dbReference>
<reference evidence="6" key="1">
    <citation type="journal article" date="2019" name="Int. J. Syst. Evol. Microbiol.">
        <title>The Global Catalogue of Microorganisms (GCM) 10K type strain sequencing project: providing services to taxonomists for standard genome sequencing and annotation.</title>
        <authorList>
            <consortium name="The Broad Institute Genomics Platform"/>
            <consortium name="The Broad Institute Genome Sequencing Center for Infectious Disease"/>
            <person name="Wu L."/>
            <person name="Ma J."/>
        </authorList>
    </citation>
    <scope>NUCLEOTIDE SEQUENCE [LARGE SCALE GENOMIC DNA]</scope>
    <source>
        <strain evidence="6">CCUG 55609</strain>
    </source>
</reference>
<dbReference type="Pfam" id="PF00702">
    <property type="entry name" value="Hydrolase"/>
    <property type="match status" value="1"/>
</dbReference>
<dbReference type="InterPro" id="IPR006439">
    <property type="entry name" value="HAD-SF_hydro_IA"/>
</dbReference>
<gene>
    <name evidence="5" type="ORF">ACFQ33_12955</name>
</gene>
<dbReference type="InterPro" id="IPR051600">
    <property type="entry name" value="Beta-PGM-like"/>
</dbReference>
<keyword evidence="4" id="KW-0460">Magnesium</keyword>
<evidence type="ECO:0000313" key="6">
    <source>
        <dbReference type="Proteomes" id="UP001597173"/>
    </source>
</evidence>
<dbReference type="RefSeq" id="WP_374839423.1">
    <property type="nucleotide sequence ID" value="NZ_JBHEEW010000009.1"/>
</dbReference>
<dbReference type="PANTHER" id="PTHR46193:SF10">
    <property type="entry name" value="6-PHOSPHOGLUCONATE PHOSPHATASE"/>
    <property type="match status" value="1"/>
</dbReference>
<dbReference type="Gene3D" id="3.40.50.1000">
    <property type="entry name" value="HAD superfamily/HAD-like"/>
    <property type="match status" value="1"/>
</dbReference>
<dbReference type="NCBIfam" id="TIGR01509">
    <property type="entry name" value="HAD-SF-IA-v3"/>
    <property type="match status" value="1"/>
</dbReference>
<protein>
    <submittedName>
        <fullName evidence="5">HAD family hydrolase</fullName>
    </submittedName>
</protein>
<dbReference type="CDD" id="cd07526">
    <property type="entry name" value="HAD_BPGM_like"/>
    <property type="match status" value="1"/>
</dbReference>
<keyword evidence="5" id="KW-0378">Hydrolase</keyword>
<dbReference type="SUPFAM" id="SSF56784">
    <property type="entry name" value="HAD-like"/>
    <property type="match status" value="1"/>
</dbReference>
<evidence type="ECO:0000256" key="2">
    <source>
        <dbReference type="ARBA" id="ARBA00006171"/>
    </source>
</evidence>
<dbReference type="GO" id="GO:0016787">
    <property type="term" value="F:hydrolase activity"/>
    <property type="evidence" value="ECO:0007669"/>
    <property type="project" value="UniProtKB-KW"/>
</dbReference>
<dbReference type="InterPro" id="IPR036412">
    <property type="entry name" value="HAD-like_sf"/>
</dbReference>
<accession>A0ABW3YXW0</accession>
<evidence type="ECO:0000256" key="3">
    <source>
        <dbReference type="ARBA" id="ARBA00022723"/>
    </source>
</evidence>
<evidence type="ECO:0000313" key="5">
    <source>
        <dbReference type="EMBL" id="MFD1328800.1"/>
    </source>
</evidence>
<dbReference type="PANTHER" id="PTHR46193">
    <property type="entry name" value="6-PHOSPHOGLUCONATE PHOSPHATASE"/>
    <property type="match status" value="1"/>
</dbReference>